<keyword evidence="2" id="KW-1185">Reference proteome</keyword>
<dbReference type="PANTHER" id="PTHR14269:SF4">
    <property type="entry name" value="CAT EYE SYNDROME CRITICAL REGION PROTEIN 5"/>
    <property type="match status" value="1"/>
</dbReference>
<protein>
    <recommendedName>
        <fullName evidence="3">Hydrolase family protein / HAD-superfamily protein</fullName>
    </recommendedName>
</protein>
<reference evidence="1 2" key="1">
    <citation type="journal article" date="2022" name="Cell">
        <title>Repeat-based holocentromeres influence genome architecture and karyotype evolution.</title>
        <authorList>
            <person name="Hofstatter P.G."/>
            <person name="Thangavel G."/>
            <person name="Lux T."/>
            <person name="Neumann P."/>
            <person name="Vondrak T."/>
            <person name="Novak P."/>
            <person name="Zhang M."/>
            <person name="Costa L."/>
            <person name="Castellani M."/>
            <person name="Scott A."/>
            <person name="Toegelov H."/>
            <person name="Fuchs J."/>
            <person name="Mata-Sucre Y."/>
            <person name="Dias Y."/>
            <person name="Vanzela A.L.L."/>
            <person name="Huettel B."/>
            <person name="Almeida C.C.S."/>
            <person name="Simkova H."/>
            <person name="Souza G."/>
            <person name="Pedrosa-Harand A."/>
            <person name="Macas J."/>
            <person name="Mayer K.F.X."/>
            <person name="Houben A."/>
            <person name="Marques A."/>
        </authorList>
    </citation>
    <scope>NUCLEOTIDE SEQUENCE [LARGE SCALE GENOMIC DNA]</scope>
    <source>
        <strain evidence="1">RhyTen1mFocal</strain>
    </source>
</reference>
<name>A0AAD5ZKG0_9POAL</name>
<dbReference type="GO" id="GO:0005739">
    <property type="term" value="C:mitochondrion"/>
    <property type="evidence" value="ECO:0007669"/>
    <property type="project" value="TreeGrafter"/>
</dbReference>
<dbReference type="PANTHER" id="PTHR14269">
    <property type="entry name" value="CDP-DIACYLGLYCEROL--GLYCEROL-3-PHOSPHATE 3-PHOSPHATIDYLTRANSFERASE-RELATED"/>
    <property type="match status" value="1"/>
</dbReference>
<proteinExistence type="predicted"/>
<dbReference type="SUPFAM" id="SSF56784">
    <property type="entry name" value="HAD-like"/>
    <property type="match status" value="1"/>
</dbReference>
<dbReference type="Gene3D" id="3.40.50.1000">
    <property type="entry name" value="HAD superfamily/HAD-like"/>
    <property type="match status" value="2"/>
</dbReference>
<dbReference type="Pfam" id="PF13344">
    <property type="entry name" value="Hydrolase_6"/>
    <property type="match status" value="1"/>
</dbReference>
<dbReference type="FunFam" id="3.40.50.1000:FF:000137">
    <property type="entry name" value="Hydrolase family protein / HAD-superfamily protein"/>
    <property type="match status" value="1"/>
</dbReference>
<dbReference type="Pfam" id="PF13242">
    <property type="entry name" value="Hydrolase_like"/>
    <property type="match status" value="1"/>
</dbReference>
<dbReference type="InterPro" id="IPR023214">
    <property type="entry name" value="HAD_sf"/>
</dbReference>
<dbReference type="NCBIfam" id="TIGR01460">
    <property type="entry name" value="HAD-SF-IIA"/>
    <property type="match status" value="1"/>
</dbReference>
<dbReference type="InterPro" id="IPR006357">
    <property type="entry name" value="HAD-SF_hydro_IIA"/>
</dbReference>
<dbReference type="AlphaFoldDB" id="A0AAD5ZKG0"/>
<dbReference type="NCBIfam" id="TIGR01456">
    <property type="entry name" value="CECR5"/>
    <property type="match status" value="1"/>
</dbReference>
<evidence type="ECO:0000313" key="1">
    <source>
        <dbReference type="EMBL" id="KAJ3699473.1"/>
    </source>
</evidence>
<comment type="caution">
    <text evidence="1">The sequence shown here is derived from an EMBL/GenBank/DDBJ whole genome shotgun (WGS) entry which is preliminary data.</text>
</comment>
<evidence type="ECO:0000313" key="2">
    <source>
        <dbReference type="Proteomes" id="UP001210211"/>
    </source>
</evidence>
<dbReference type="Proteomes" id="UP001210211">
    <property type="component" value="Unassembled WGS sequence"/>
</dbReference>
<dbReference type="InterPro" id="IPR050324">
    <property type="entry name" value="CDP-alcohol_PTase-I"/>
</dbReference>
<organism evidence="1 2">
    <name type="scientific">Rhynchospora tenuis</name>
    <dbReference type="NCBI Taxonomy" id="198213"/>
    <lineage>
        <taxon>Eukaryota</taxon>
        <taxon>Viridiplantae</taxon>
        <taxon>Streptophyta</taxon>
        <taxon>Embryophyta</taxon>
        <taxon>Tracheophyta</taxon>
        <taxon>Spermatophyta</taxon>
        <taxon>Magnoliopsida</taxon>
        <taxon>Liliopsida</taxon>
        <taxon>Poales</taxon>
        <taxon>Cyperaceae</taxon>
        <taxon>Cyperoideae</taxon>
        <taxon>Rhynchosporeae</taxon>
        <taxon>Rhynchospora</taxon>
    </lineage>
</organism>
<dbReference type="GO" id="GO:0046474">
    <property type="term" value="P:glycerophospholipid biosynthetic process"/>
    <property type="evidence" value="ECO:0007669"/>
    <property type="project" value="TreeGrafter"/>
</dbReference>
<accession>A0AAD5ZKG0</accession>
<dbReference type="InterPro" id="IPR036412">
    <property type="entry name" value="HAD-like_sf"/>
</dbReference>
<gene>
    <name evidence="1" type="ORF">LUZ61_003178</name>
</gene>
<dbReference type="EMBL" id="JAMRDG010000001">
    <property type="protein sequence ID" value="KAJ3699473.1"/>
    <property type="molecule type" value="Genomic_DNA"/>
</dbReference>
<sequence length="383" mass="42258">MRFRFSVSAVRSRAELLRSQLDLLPRSYSHSPFPPPPRPSFGIAFDIDGVIIGGSAPIGGSPQAIQRLYARDGTLRIPFLFLTNGGGVPESKRASQLSKLLGVNISPLQVVQGHTPFRELLNRFEDEPIVAVGKGEPDTVMSEYGFKKVLSIDEYATYFPDIDPLAPFKSWITNETCNKKSATMSVHPSYDVYSERVKGVFVISDPVDWSRDIQVLCDILRTGGLPGQEKGDQPALYFASDDLEYQAAFPAERLGMGAFRIALESIFNTVNDSPLKYTSYGKPNPFVFKNAEAVLGKIVSTMHQNKEMTNKGQAHSFSTLYMVGDNPKVDINGARKAGRPWFSVLTRTGVFKGKDNHAQFPADLVVDTVEEAVDSILKKEGIE</sequence>
<dbReference type="InterPro" id="IPR006353">
    <property type="entry name" value="HAD-SF_hydro_IIA_CECR5"/>
</dbReference>
<evidence type="ECO:0008006" key="3">
    <source>
        <dbReference type="Google" id="ProtNLM"/>
    </source>
</evidence>